<name>A0A9D1HTG4_9BACT</name>
<dbReference type="GO" id="GO:0006281">
    <property type="term" value="P:DNA repair"/>
    <property type="evidence" value="ECO:0007669"/>
    <property type="project" value="InterPro"/>
</dbReference>
<proteinExistence type="predicted"/>
<protein>
    <submittedName>
        <fullName evidence="3">Helix-hairpin-helix domain-containing protein</fullName>
    </submittedName>
</protein>
<dbReference type="SUPFAM" id="SSF47781">
    <property type="entry name" value="RuvA domain 2-like"/>
    <property type="match status" value="1"/>
</dbReference>
<accession>A0A9D1HTG4</accession>
<sequence length="223" mass="25248">MKKKIIIVVVLLISIFSCVYFTVNAETEEDVVLEPIEKKEEKKEKKKIYVDLKGAVINPGVYECEESMTVMKLIEKAGGLRADASTEYINLSKRLKDEMVVIIYTQAEIAEQKEGDTSVKVIDQTCVCPKLENDVCIEKENTITNEKESNENKQEEKQVTFPISLNQSSLEELMALPGIGEKKAQDIISYRESHNGFQTVEELKEVKGIGEASYEKIEPYITL</sequence>
<dbReference type="AlphaFoldDB" id="A0A9D1HTG4"/>
<dbReference type="EMBL" id="DVML01000008">
    <property type="protein sequence ID" value="HIU22219.1"/>
    <property type="molecule type" value="Genomic_DNA"/>
</dbReference>
<dbReference type="Gene3D" id="1.10.150.320">
    <property type="entry name" value="Photosystem II 12 kDa extrinsic protein"/>
    <property type="match status" value="1"/>
</dbReference>
<dbReference type="GO" id="GO:0003677">
    <property type="term" value="F:DNA binding"/>
    <property type="evidence" value="ECO:0007669"/>
    <property type="project" value="InterPro"/>
</dbReference>
<dbReference type="Pfam" id="PF10531">
    <property type="entry name" value="SLBB"/>
    <property type="match status" value="1"/>
</dbReference>
<feature type="signal peptide" evidence="1">
    <location>
        <begin position="1"/>
        <end position="25"/>
    </location>
</feature>
<dbReference type="PANTHER" id="PTHR21180">
    <property type="entry name" value="ENDONUCLEASE/EXONUCLEASE/PHOSPHATASE FAMILY DOMAIN-CONTAINING PROTEIN 1"/>
    <property type="match status" value="1"/>
</dbReference>
<dbReference type="SMART" id="SM00278">
    <property type="entry name" value="HhH1"/>
    <property type="match status" value="2"/>
</dbReference>
<dbReference type="Pfam" id="PF12836">
    <property type="entry name" value="HHH_3"/>
    <property type="match status" value="1"/>
</dbReference>
<feature type="domain" description="Helix-hairpin-helix DNA-binding motif class 1" evidence="2">
    <location>
        <begin position="171"/>
        <end position="190"/>
    </location>
</feature>
<dbReference type="InterPro" id="IPR004509">
    <property type="entry name" value="Competence_ComEA_HhH"/>
</dbReference>
<dbReference type="NCBIfam" id="TIGR00426">
    <property type="entry name" value="competence protein ComEA helix-hairpin-helix repeat region"/>
    <property type="match status" value="1"/>
</dbReference>
<reference evidence="3" key="2">
    <citation type="journal article" date="2021" name="PeerJ">
        <title>Extensive microbial diversity within the chicken gut microbiome revealed by metagenomics and culture.</title>
        <authorList>
            <person name="Gilroy R."/>
            <person name="Ravi A."/>
            <person name="Getino M."/>
            <person name="Pursley I."/>
            <person name="Horton D.L."/>
            <person name="Alikhan N.F."/>
            <person name="Baker D."/>
            <person name="Gharbi K."/>
            <person name="Hall N."/>
            <person name="Watson M."/>
            <person name="Adriaenssens E.M."/>
            <person name="Foster-Nyarko E."/>
            <person name="Jarju S."/>
            <person name="Secka A."/>
            <person name="Antonio M."/>
            <person name="Oren A."/>
            <person name="Chaudhuri R.R."/>
            <person name="La Ragione R."/>
            <person name="Hildebrand F."/>
            <person name="Pallen M.J."/>
        </authorList>
    </citation>
    <scope>NUCLEOTIDE SEQUENCE</scope>
    <source>
        <strain evidence="3">CHK197-8231</strain>
    </source>
</reference>
<dbReference type="PROSITE" id="PS51257">
    <property type="entry name" value="PROKAR_LIPOPROTEIN"/>
    <property type="match status" value="1"/>
</dbReference>
<comment type="caution">
    <text evidence="3">The sequence shown here is derived from an EMBL/GenBank/DDBJ whole genome shotgun (WGS) entry which is preliminary data.</text>
</comment>
<dbReference type="InterPro" id="IPR003583">
    <property type="entry name" value="Hlx-hairpin-Hlx_DNA-bd_motif"/>
</dbReference>
<feature type="domain" description="Helix-hairpin-helix DNA-binding motif class 1" evidence="2">
    <location>
        <begin position="201"/>
        <end position="220"/>
    </location>
</feature>
<gene>
    <name evidence="3" type="ORF">IAD49_01420</name>
</gene>
<evidence type="ECO:0000313" key="4">
    <source>
        <dbReference type="Proteomes" id="UP000824087"/>
    </source>
</evidence>
<dbReference type="InterPro" id="IPR019554">
    <property type="entry name" value="Soluble_ligand-bd"/>
</dbReference>
<evidence type="ECO:0000313" key="3">
    <source>
        <dbReference type="EMBL" id="HIU22219.1"/>
    </source>
</evidence>
<dbReference type="InterPro" id="IPR051675">
    <property type="entry name" value="Endo/Exo/Phosphatase_dom_1"/>
</dbReference>
<dbReference type="Gene3D" id="3.10.560.10">
    <property type="entry name" value="Outer membrane lipoprotein wza domain like"/>
    <property type="match status" value="1"/>
</dbReference>
<keyword evidence="1" id="KW-0732">Signal</keyword>
<dbReference type="GO" id="GO:0015628">
    <property type="term" value="P:protein secretion by the type II secretion system"/>
    <property type="evidence" value="ECO:0007669"/>
    <property type="project" value="TreeGrafter"/>
</dbReference>
<reference evidence="3" key="1">
    <citation type="submission" date="2020-10" db="EMBL/GenBank/DDBJ databases">
        <authorList>
            <person name="Gilroy R."/>
        </authorList>
    </citation>
    <scope>NUCLEOTIDE SEQUENCE</scope>
    <source>
        <strain evidence="3">CHK197-8231</strain>
    </source>
</reference>
<evidence type="ECO:0000259" key="2">
    <source>
        <dbReference type="SMART" id="SM00278"/>
    </source>
</evidence>
<feature type="chain" id="PRO_5038394265" evidence="1">
    <location>
        <begin position="26"/>
        <end position="223"/>
    </location>
</feature>
<organism evidence="3 4">
    <name type="scientific">Candidatus Fimihabitans intestinipullorum</name>
    <dbReference type="NCBI Taxonomy" id="2840820"/>
    <lineage>
        <taxon>Bacteria</taxon>
        <taxon>Bacillati</taxon>
        <taxon>Mycoplasmatota</taxon>
        <taxon>Mycoplasmatota incertae sedis</taxon>
        <taxon>Candidatus Fimihabitans</taxon>
    </lineage>
</organism>
<dbReference type="PANTHER" id="PTHR21180:SF32">
    <property type="entry name" value="ENDONUCLEASE_EXONUCLEASE_PHOSPHATASE FAMILY DOMAIN-CONTAINING PROTEIN 1"/>
    <property type="match status" value="1"/>
</dbReference>
<dbReference type="InterPro" id="IPR010994">
    <property type="entry name" value="RuvA_2-like"/>
</dbReference>
<dbReference type="GO" id="GO:0015627">
    <property type="term" value="C:type II protein secretion system complex"/>
    <property type="evidence" value="ECO:0007669"/>
    <property type="project" value="TreeGrafter"/>
</dbReference>
<evidence type="ECO:0000256" key="1">
    <source>
        <dbReference type="SAM" id="SignalP"/>
    </source>
</evidence>
<dbReference type="Proteomes" id="UP000824087">
    <property type="component" value="Unassembled WGS sequence"/>
</dbReference>